<name>A0A2L2SRR8_9HYPO</name>
<proteinExistence type="predicted"/>
<dbReference type="OrthoDB" id="4161192at2759"/>
<protein>
    <recommendedName>
        <fullName evidence="3">Zinc-ribbon domain-containing protein</fullName>
    </recommendedName>
</protein>
<dbReference type="AlphaFoldDB" id="A0A2L2SRR8"/>
<organism evidence="1 2">
    <name type="scientific">Fusarium venenatum</name>
    <dbReference type="NCBI Taxonomy" id="56646"/>
    <lineage>
        <taxon>Eukaryota</taxon>
        <taxon>Fungi</taxon>
        <taxon>Dikarya</taxon>
        <taxon>Ascomycota</taxon>
        <taxon>Pezizomycotina</taxon>
        <taxon>Sordariomycetes</taxon>
        <taxon>Hypocreomycetidae</taxon>
        <taxon>Hypocreales</taxon>
        <taxon>Nectriaceae</taxon>
        <taxon>Fusarium</taxon>
    </lineage>
</organism>
<evidence type="ECO:0008006" key="3">
    <source>
        <dbReference type="Google" id="ProtNLM"/>
    </source>
</evidence>
<keyword evidence="2" id="KW-1185">Reference proteome</keyword>
<reference evidence="2" key="1">
    <citation type="submission" date="2014-10" db="EMBL/GenBank/DDBJ databases">
        <authorList>
            <person name="King R."/>
        </authorList>
    </citation>
    <scope>NUCLEOTIDE SEQUENCE [LARGE SCALE GENOMIC DNA]</scope>
    <source>
        <strain evidence="2">A3/5</strain>
    </source>
</reference>
<sequence length="182" mass="20856">MFGRRRRPILGAAVVVGASRAAAKREVRKQGILATERDQEIEREVELRKYQDEQQEIRAQRAVDEAIKKSGLQEQAALQNTAPLPIPPQQQYNAAFPVIQSQPREMGFYESTAQSAQDYRPVPEYQLAPQFAEERPRKSPIPRQNPDSRIRYCTQCGQTCQYTDRFCRQCGIKQPCQEDMVG</sequence>
<dbReference type="Proteomes" id="UP000245910">
    <property type="component" value="Chromosome IIII"/>
</dbReference>
<evidence type="ECO:0000313" key="1">
    <source>
        <dbReference type="EMBL" id="CEI41693.1"/>
    </source>
</evidence>
<dbReference type="EMBL" id="LN649232">
    <property type="protein sequence ID" value="CEI41693.1"/>
    <property type="molecule type" value="Genomic_DNA"/>
</dbReference>
<evidence type="ECO:0000313" key="2">
    <source>
        <dbReference type="Proteomes" id="UP000245910"/>
    </source>
</evidence>
<accession>A0A2L2SRR8</accession>